<feature type="region of interest" description="Disordered" evidence="1">
    <location>
        <begin position="1"/>
        <end position="47"/>
    </location>
</feature>
<dbReference type="EMBL" id="SRLO01000455">
    <property type="protein sequence ID" value="TNN55469.1"/>
    <property type="molecule type" value="Genomic_DNA"/>
</dbReference>
<dbReference type="Proteomes" id="UP000314294">
    <property type="component" value="Unassembled WGS sequence"/>
</dbReference>
<protein>
    <submittedName>
        <fullName evidence="2">Uncharacterized protein</fullName>
    </submittedName>
</protein>
<reference evidence="2 3" key="1">
    <citation type="submission" date="2019-03" db="EMBL/GenBank/DDBJ databases">
        <title>First draft genome of Liparis tanakae, snailfish: a comprehensive survey of snailfish specific genes.</title>
        <authorList>
            <person name="Kim W."/>
            <person name="Song I."/>
            <person name="Jeong J.-H."/>
            <person name="Kim D."/>
            <person name="Kim S."/>
            <person name="Ryu S."/>
            <person name="Song J.Y."/>
            <person name="Lee S.K."/>
        </authorList>
    </citation>
    <scope>NUCLEOTIDE SEQUENCE [LARGE SCALE GENOMIC DNA]</scope>
    <source>
        <tissue evidence="2">Muscle</tissue>
    </source>
</reference>
<name>A0A4Z2GQ34_9TELE</name>
<accession>A0A4Z2GQ34</accession>
<evidence type="ECO:0000313" key="3">
    <source>
        <dbReference type="Proteomes" id="UP000314294"/>
    </source>
</evidence>
<organism evidence="2 3">
    <name type="scientific">Liparis tanakae</name>
    <name type="common">Tanaka's snailfish</name>
    <dbReference type="NCBI Taxonomy" id="230148"/>
    <lineage>
        <taxon>Eukaryota</taxon>
        <taxon>Metazoa</taxon>
        <taxon>Chordata</taxon>
        <taxon>Craniata</taxon>
        <taxon>Vertebrata</taxon>
        <taxon>Euteleostomi</taxon>
        <taxon>Actinopterygii</taxon>
        <taxon>Neopterygii</taxon>
        <taxon>Teleostei</taxon>
        <taxon>Neoteleostei</taxon>
        <taxon>Acanthomorphata</taxon>
        <taxon>Eupercaria</taxon>
        <taxon>Perciformes</taxon>
        <taxon>Cottioidei</taxon>
        <taxon>Cottales</taxon>
        <taxon>Liparidae</taxon>
        <taxon>Liparis</taxon>
    </lineage>
</organism>
<proteinExistence type="predicted"/>
<dbReference type="AlphaFoldDB" id="A0A4Z2GQ34"/>
<comment type="caution">
    <text evidence="2">The sequence shown here is derived from an EMBL/GenBank/DDBJ whole genome shotgun (WGS) entry which is preliminary data.</text>
</comment>
<evidence type="ECO:0000256" key="1">
    <source>
        <dbReference type="SAM" id="MobiDB-lite"/>
    </source>
</evidence>
<feature type="compositionally biased region" description="Polar residues" evidence="1">
    <location>
        <begin position="26"/>
        <end position="41"/>
    </location>
</feature>
<sequence>MTAELALEAERNLRSRADAPMRSSCGAASSSTKTKKPQTGNDLPPPFDQVWAFSEYGACEASDGGAMLGPEGPL</sequence>
<keyword evidence="3" id="KW-1185">Reference proteome</keyword>
<gene>
    <name evidence="2" type="ORF">EYF80_034351</name>
</gene>
<evidence type="ECO:0000313" key="2">
    <source>
        <dbReference type="EMBL" id="TNN55469.1"/>
    </source>
</evidence>
<feature type="compositionally biased region" description="Basic and acidic residues" evidence="1">
    <location>
        <begin position="8"/>
        <end position="19"/>
    </location>
</feature>